<reference evidence="4" key="3">
    <citation type="submission" date="2025-09" db="UniProtKB">
        <authorList>
            <consortium name="Ensembl"/>
        </authorList>
    </citation>
    <scope>IDENTIFICATION</scope>
    <source>
        <strain evidence="4">Thorbecke</strain>
    </source>
</reference>
<dbReference type="FunCoup" id="G1U580">
    <property type="interactions" value="49"/>
</dbReference>
<dbReference type="FunFam" id="1.10.10.1210:FF:000001">
    <property type="entry name" value="melanoma-associated antigen D1"/>
    <property type="match status" value="1"/>
</dbReference>
<dbReference type="Gene3D" id="1.10.10.1200">
    <property type="entry name" value="MAGE homology domain, winged helix WH1 motif"/>
    <property type="match status" value="1"/>
</dbReference>
<dbReference type="HOGENOM" id="CLU_039582_1_0_1"/>
<dbReference type="InterPro" id="IPR021072">
    <property type="entry name" value="MAGE_N"/>
</dbReference>
<dbReference type="GeneTree" id="ENSGT00940000162825"/>
<dbReference type="InterPro" id="IPR041899">
    <property type="entry name" value="MAGE_WH2"/>
</dbReference>
<evidence type="ECO:0000256" key="2">
    <source>
        <dbReference type="SAM" id="MobiDB-lite"/>
    </source>
</evidence>
<feature type="compositionally biased region" description="Polar residues" evidence="2">
    <location>
        <begin position="68"/>
        <end position="89"/>
    </location>
</feature>
<dbReference type="eggNOG" id="KOG4562">
    <property type="taxonomic scope" value="Eukaryota"/>
</dbReference>
<accession>G1U580</accession>
<evidence type="ECO:0000313" key="5">
    <source>
        <dbReference type="Proteomes" id="UP000001811"/>
    </source>
</evidence>
<dbReference type="Pfam" id="PF01454">
    <property type="entry name" value="MAGE"/>
    <property type="match status" value="1"/>
</dbReference>
<feature type="domain" description="MAGE" evidence="3">
    <location>
        <begin position="113"/>
        <end position="311"/>
    </location>
</feature>
<protein>
    <submittedName>
        <fullName evidence="4">MAGE family member B16</fullName>
    </submittedName>
</protein>
<dbReference type="Proteomes" id="UP000001811">
    <property type="component" value="Chromosome X"/>
</dbReference>
<dbReference type="FunFam" id="1.10.10.1200:FF:000007">
    <property type="entry name" value="Melanoma-associated antigen C2"/>
    <property type="match status" value="1"/>
</dbReference>
<dbReference type="InterPro" id="IPR041898">
    <property type="entry name" value="MAGE_WH1"/>
</dbReference>
<reference evidence="4 5" key="1">
    <citation type="journal article" date="2011" name="Nature">
        <title>A high-resolution map of human evolutionary constraint using 29 mammals.</title>
        <authorList>
            <person name="Lindblad-Toh K."/>
            <person name="Garber M."/>
            <person name="Zuk O."/>
            <person name="Lin M.F."/>
            <person name="Parker B.J."/>
            <person name="Washietl S."/>
            <person name="Kheradpour P."/>
            <person name="Ernst J."/>
            <person name="Jordan G."/>
            <person name="Mauceli E."/>
            <person name="Ward L.D."/>
            <person name="Lowe C.B."/>
            <person name="Holloway A.K."/>
            <person name="Clamp M."/>
            <person name="Gnerre S."/>
            <person name="Alfoldi J."/>
            <person name="Beal K."/>
            <person name="Chang J."/>
            <person name="Clawson H."/>
            <person name="Cuff J."/>
            <person name="Di Palma F."/>
            <person name="Fitzgerald S."/>
            <person name="Flicek P."/>
            <person name="Guttman M."/>
            <person name="Hubisz M.J."/>
            <person name="Jaffe D.B."/>
            <person name="Jungreis I."/>
            <person name="Kent W.J."/>
            <person name="Kostka D."/>
            <person name="Lara M."/>
            <person name="Martins A.L."/>
            <person name="Massingham T."/>
            <person name="Moltke I."/>
            <person name="Raney B.J."/>
            <person name="Rasmussen M.D."/>
            <person name="Robinson J."/>
            <person name="Stark A."/>
            <person name="Vilella A.J."/>
            <person name="Wen J."/>
            <person name="Xie X."/>
            <person name="Zody M.C."/>
            <person name="Baldwin J."/>
            <person name="Bloom T."/>
            <person name="Chin C.W."/>
            <person name="Heiman D."/>
            <person name="Nicol R."/>
            <person name="Nusbaum C."/>
            <person name="Young S."/>
            <person name="Wilkinson J."/>
            <person name="Worley K.C."/>
            <person name="Kovar C.L."/>
            <person name="Muzny D.M."/>
            <person name="Gibbs R.A."/>
            <person name="Cree A."/>
            <person name="Dihn H.H."/>
            <person name="Fowler G."/>
            <person name="Jhangiani S."/>
            <person name="Joshi V."/>
            <person name="Lee S."/>
            <person name="Lewis L.R."/>
            <person name="Nazareth L.V."/>
            <person name="Okwuonu G."/>
            <person name="Santibanez J."/>
            <person name="Warren W.C."/>
            <person name="Mardis E.R."/>
            <person name="Weinstock G.M."/>
            <person name="Wilson R.K."/>
            <person name="Delehaunty K."/>
            <person name="Dooling D."/>
            <person name="Fronik C."/>
            <person name="Fulton L."/>
            <person name="Fulton B."/>
            <person name="Graves T."/>
            <person name="Minx P."/>
            <person name="Sodergren E."/>
            <person name="Birney E."/>
            <person name="Margulies E.H."/>
            <person name="Herrero J."/>
            <person name="Green E.D."/>
            <person name="Haussler D."/>
            <person name="Siepel A."/>
            <person name="Goldman N."/>
            <person name="Pollard K.S."/>
            <person name="Pedersen J.S."/>
            <person name="Lander E.S."/>
            <person name="Kellis M."/>
        </authorList>
    </citation>
    <scope>NUCLEOTIDE SEQUENCE [LARGE SCALE GENOMIC DNA]</scope>
    <source>
        <strain evidence="4 5">Thorbecke inbred</strain>
    </source>
</reference>
<dbReference type="GO" id="GO:0005634">
    <property type="term" value="C:nucleus"/>
    <property type="evidence" value="ECO:0007669"/>
    <property type="project" value="TreeGrafter"/>
</dbReference>
<dbReference type="Gene3D" id="1.10.10.1210">
    <property type="entry name" value="MAGE homology domain, winged helix WH2 motif"/>
    <property type="match status" value="1"/>
</dbReference>
<dbReference type="PANTHER" id="PTHR11736">
    <property type="entry name" value="MELANOMA-ASSOCIATED ANTIGEN MAGE ANTIGEN"/>
    <property type="match status" value="1"/>
</dbReference>
<dbReference type="SMART" id="SM01373">
    <property type="entry name" value="MAGE"/>
    <property type="match status" value="1"/>
</dbReference>
<feature type="compositionally biased region" description="Low complexity" evidence="2">
    <location>
        <begin position="56"/>
        <end position="67"/>
    </location>
</feature>
<organism evidence="4 5">
    <name type="scientific">Oryctolagus cuniculus</name>
    <name type="common">Rabbit</name>
    <dbReference type="NCBI Taxonomy" id="9986"/>
    <lineage>
        <taxon>Eukaryota</taxon>
        <taxon>Metazoa</taxon>
        <taxon>Chordata</taxon>
        <taxon>Craniata</taxon>
        <taxon>Vertebrata</taxon>
        <taxon>Euteleostomi</taxon>
        <taxon>Mammalia</taxon>
        <taxon>Eutheria</taxon>
        <taxon>Euarchontoglires</taxon>
        <taxon>Glires</taxon>
        <taxon>Lagomorpha</taxon>
        <taxon>Leporidae</taxon>
        <taxon>Oryctolagus</taxon>
    </lineage>
</organism>
<dbReference type="STRING" id="9986.ENSOCUP00000024558"/>
<evidence type="ECO:0000259" key="3">
    <source>
        <dbReference type="PROSITE" id="PS50838"/>
    </source>
</evidence>
<dbReference type="GO" id="GO:0000122">
    <property type="term" value="P:negative regulation of transcription by RNA polymerase II"/>
    <property type="evidence" value="ECO:0007669"/>
    <property type="project" value="TreeGrafter"/>
</dbReference>
<dbReference type="InterPro" id="IPR002190">
    <property type="entry name" value="MHD_dom"/>
</dbReference>
<dbReference type="SMR" id="G1U580"/>
<feature type="region of interest" description="Disordered" evidence="2">
    <location>
        <begin position="47"/>
        <end position="106"/>
    </location>
</feature>
<evidence type="ECO:0000256" key="1">
    <source>
        <dbReference type="ARBA" id="ARBA00084104"/>
    </source>
</evidence>
<dbReference type="Bgee" id="ENSOCUG00000023125">
    <property type="expression patterns" value="Expressed in testis and 1 other cell type or tissue"/>
</dbReference>
<dbReference type="AlphaFoldDB" id="G1U580"/>
<dbReference type="InterPro" id="IPR037445">
    <property type="entry name" value="MAGE"/>
</dbReference>
<evidence type="ECO:0000313" key="4">
    <source>
        <dbReference type="Ensembl" id="ENSOCUP00000024558.2"/>
    </source>
</evidence>
<reference evidence="4" key="2">
    <citation type="submission" date="2025-08" db="UniProtKB">
        <authorList>
            <consortium name="Ensembl"/>
        </authorList>
    </citation>
    <scope>IDENTIFICATION</scope>
    <source>
        <strain evidence="4">Thorbecke</strain>
    </source>
</reference>
<dbReference type="PROSITE" id="PS50838">
    <property type="entry name" value="MAGE"/>
    <property type="match status" value="1"/>
</dbReference>
<sequence>MSQDQERLQYAHYQQLHSFSESQDLEVSQISQALEVTFLSSSHSIMSDNMKEASPSKKTSTPDSPQSFCSSSIANAVTSSNKPDEISSSQDEEDVPSISQAVSDPENVPMDALDKKVALLVNFMLLKYQTKESIRKEDMLKMVIREDEDHFSEIFLRATERMEMIFGLDVKEVDSISHCYGLFIKLGLTYDGMLGEDSQPKTGLLILILGVIFMKGNRATEEEIWEVLNLMGIYSGRKHFIFGDVKKFITKELVKEKYLEYRKVANNDIAQYEFLWGPRTYAETSKMRVLEFLAKLHGTDLSAFPSQYKEALKDEGERAQARNS</sequence>
<keyword evidence="5" id="KW-1185">Reference proteome</keyword>
<dbReference type="SMART" id="SM01392">
    <property type="entry name" value="MAGE_N"/>
    <property type="match status" value="1"/>
</dbReference>
<dbReference type="PANTHER" id="PTHR11736:SF145">
    <property type="entry name" value="MELANOMA-ASSOCIATED ANTIGEN B16"/>
    <property type="match status" value="1"/>
</dbReference>
<dbReference type="InParanoid" id="G1U580"/>
<name>G1U580_RABIT</name>
<proteinExistence type="predicted"/>
<keyword evidence="1" id="KW-0825">Tumor antigen</keyword>
<dbReference type="PaxDb" id="9986-ENSOCUP00000024558"/>
<dbReference type="Pfam" id="PF12440">
    <property type="entry name" value="MAGE_N"/>
    <property type="match status" value="1"/>
</dbReference>
<dbReference type="Ensembl" id="ENSOCUT00000027319.2">
    <property type="protein sequence ID" value="ENSOCUP00000024558.2"/>
    <property type="gene ID" value="ENSOCUG00000023125.2"/>
</dbReference>
<gene>
    <name evidence="4" type="primary">MAGEB16</name>
</gene>
<dbReference type="EMBL" id="AAGW02040554">
    <property type="status" value="NOT_ANNOTATED_CDS"/>
    <property type="molecule type" value="Genomic_DNA"/>
</dbReference>